<evidence type="ECO:0000256" key="1">
    <source>
        <dbReference type="ARBA" id="ARBA00022723"/>
    </source>
</evidence>
<dbReference type="Proteomes" id="UP000252558">
    <property type="component" value="Unassembled WGS sequence"/>
</dbReference>
<dbReference type="InterPro" id="IPR002762">
    <property type="entry name" value="CbiX-like"/>
</dbReference>
<evidence type="ECO:0000313" key="3">
    <source>
        <dbReference type="EMBL" id="RCU51801.1"/>
    </source>
</evidence>
<dbReference type="RefSeq" id="WP_114337230.1">
    <property type="nucleotide sequence ID" value="NZ_QPID01000002.1"/>
</dbReference>
<proteinExistence type="predicted"/>
<dbReference type="InterPro" id="IPR050963">
    <property type="entry name" value="Sirohydro_Cobaltochel/CbiX"/>
</dbReference>
<sequence>MQTQSQNIQKRALLLVAHGSRRQESNQEVIALGHVIAAHQSYALCEAAFLELAAPSIKEGFERLIALRATEIDVMPYFLAAGRHVVEDIPEELEACQRAHPSVPIKLAPHLAAVQGQMAELVIQLMATAKPLDRQ</sequence>
<name>A0A368NRA7_9GAMM</name>
<dbReference type="GO" id="GO:0016829">
    <property type="term" value="F:lyase activity"/>
    <property type="evidence" value="ECO:0007669"/>
    <property type="project" value="UniProtKB-KW"/>
</dbReference>
<accession>A0A368NRA7</accession>
<organism evidence="3 4">
    <name type="scientific">Corallincola holothuriorum</name>
    <dbReference type="NCBI Taxonomy" id="2282215"/>
    <lineage>
        <taxon>Bacteria</taxon>
        <taxon>Pseudomonadati</taxon>
        <taxon>Pseudomonadota</taxon>
        <taxon>Gammaproteobacteria</taxon>
        <taxon>Alteromonadales</taxon>
        <taxon>Psychromonadaceae</taxon>
        <taxon>Corallincola</taxon>
    </lineage>
</organism>
<dbReference type="CDD" id="cd03416">
    <property type="entry name" value="CbiX_SirB_N"/>
    <property type="match status" value="1"/>
</dbReference>
<comment type="caution">
    <text evidence="3">The sequence shown here is derived from an EMBL/GenBank/DDBJ whole genome shotgun (WGS) entry which is preliminary data.</text>
</comment>
<dbReference type="Pfam" id="PF01903">
    <property type="entry name" value="CbiX"/>
    <property type="match status" value="1"/>
</dbReference>
<dbReference type="PANTHER" id="PTHR33542">
    <property type="entry name" value="SIROHYDROCHLORIN FERROCHELATASE, CHLOROPLASTIC"/>
    <property type="match status" value="1"/>
</dbReference>
<evidence type="ECO:0000313" key="4">
    <source>
        <dbReference type="Proteomes" id="UP000252558"/>
    </source>
</evidence>
<protein>
    <submittedName>
        <fullName evidence="3">Cobalamin biosynthesis protein CbiX</fullName>
    </submittedName>
</protein>
<dbReference type="GO" id="GO:0046872">
    <property type="term" value="F:metal ion binding"/>
    <property type="evidence" value="ECO:0007669"/>
    <property type="project" value="UniProtKB-KW"/>
</dbReference>
<keyword evidence="2" id="KW-0456">Lyase</keyword>
<dbReference type="Gene3D" id="3.40.50.1400">
    <property type="match status" value="1"/>
</dbReference>
<gene>
    <name evidence="3" type="ORF">DU002_04855</name>
</gene>
<reference evidence="3 4" key="1">
    <citation type="submission" date="2018-07" db="EMBL/GenBank/DDBJ databases">
        <title>Corallincola holothuriorum sp. nov., a new facultative anaerobe isolated from sea cucumber Apostichopus japonicus.</title>
        <authorList>
            <person name="Xia H."/>
        </authorList>
    </citation>
    <scope>NUCLEOTIDE SEQUENCE [LARGE SCALE GENOMIC DNA]</scope>
    <source>
        <strain evidence="3 4">C4</strain>
    </source>
</reference>
<evidence type="ECO:0000256" key="2">
    <source>
        <dbReference type="ARBA" id="ARBA00023239"/>
    </source>
</evidence>
<dbReference type="PANTHER" id="PTHR33542:SF3">
    <property type="entry name" value="SIROHYDROCHLORIN FERROCHELATASE, CHLOROPLASTIC"/>
    <property type="match status" value="1"/>
</dbReference>
<dbReference type="AlphaFoldDB" id="A0A368NRA7"/>
<keyword evidence="1" id="KW-0479">Metal-binding</keyword>
<dbReference type="EMBL" id="QPID01000002">
    <property type="protein sequence ID" value="RCU51801.1"/>
    <property type="molecule type" value="Genomic_DNA"/>
</dbReference>
<dbReference type="OrthoDB" id="9797895at2"/>
<dbReference type="SUPFAM" id="SSF53800">
    <property type="entry name" value="Chelatase"/>
    <property type="match status" value="1"/>
</dbReference>
<keyword evidence="4" id="KW-1185">Reference proteome</keyword>